<proteinExistence type="predicted"/>
<dbReference type="Proteomes" id="UP000034934">
    <property type="component" value="Unassembled WGS sequence"/>
</dbReference>
<organism evidence="1 2">
    <name type="scientific">Candidatus Nomurabacteria bacterium GW2011_GWF1_31_48</name>
    <dbReference type="NCBI Taxonomy" id="1618767"/>
    <lineage>
        <taxon>Bacteria</taxon>
        <taxon>Candidatus Nomuraibacteriota</taxon>
    </lineage>
</organism>
<sequence>MITKTLTANFGRPRRNYFFPSEEYMGEEEIISQKQKNTLTSLIYQNIQEEVDRENRLAELDSLTVREAEEAILEFLMARWK</sequence>
<dbReference type="AlphaFoldDB" id="A0A0F9YUI8"/>
<dbReference type="EMBL" id="LBOG01000004">
    <property type="protein sequence ID" value="KKP30101.1"/>
    <property type="molecule type" value="Genomic_DNA"/>
</dbReference>
<name>A0A0F9YUI8_9BACT</name>
<evidence type="ECO:0000313" key="1">
    <source>
        <dbReference type="EMBL" id="KKP30101.1"/>
    </source>
</evidence>
<gene>
    <name evidence="1" type="ORF">UR19_C0004G0009</name>
</gene>
<reference evidence="1 2" key="1">
    <citation type="journal article" date="2015" name="Nature">
        <title>rRNA introns, odd ribosomes, and small enigmatic genomes across a large radiation of phyla.</title>
        <authorList>
            <person name="Brown C.T."/>
            <person name="Hug L.A."/>
            <person name="Thomas B.C."/>
            <person name="Sharon I."/>
            <person name="Castelle C.J."/>
            <person name="Singh A."/>
            <person name="Wilkins M.J."/>
            <person name="Williams K.H."/>
            <person name="Banfield J.F."/>
        </authorList>
    </citation>
    <scope>NUCLEOTIDE SEQUENCE [LARGE SCALE GENOMIC DNA]</scope>
</reference>
<protein>
    <submittedName>
        <fullName evidence="1">Uncharacterized protein</fullName>
    </submittedName>
</protein>
<comment type="caution">
    <text evidence="1">The sequence shown here is derived from an EMBL/GenBank/DDBJ whole genome shotgun (WGS) entry which is preliminary data.</text>
</comment>
<accession>A0A0F9YUI8</accession>
<evidence type="ECO:0000313" key="2">
    <source>
        <dbReference type="Proteomes" id="UP000034934"/>
    </source>
</evidence>